<name>A0A9P1DD48_9DINO</name>
<feature type="compositionally biased region" description="Low complexity" evidence="1">
    <location>
        <begin position="699"/>
        <end position="711"/>
    </location>
</feature>
<dbReference type="EMBL" id="CAMXCT010004013">
    <property type="protein sequence ID" value="CAI4007335.1"/>
    <property type="molecule type" value="Genomic_DNA"/>
</dbReference>
<feature type="compositionally biased region" description="Acidic residues" evidence="1">
    <location>
        <begin position="295"/>
        <end position="318"/>
    </location>
</feature>
<gene>
    <name evidence="2" type="ORF">C1SCF055_LOCUS32899</name>
</gene>
<dbReference type="Proteomes" id="UP001152797">
    <property type="component" value="Unassembled WGS sequence"/>
</dbReference>
<accession>A0A9P1DD48</accession>
<feature type="region of interest" description="Disordered" evidence="1">
    <location>
        <begin position="1036"/>
        <end position="1058"/>
    </location>
</feature>
<evidence type="ECO:0000313" key="3">
    <source>
        <dbReference type="EMBL" id="CAL1160710.1"/>
    </source>
</evidence>
<evidence type="ECO:0000256" key="1">
    <source>
        <dbReference type="SAM" id="MobiDB-lite"/>
    </source>
</evidence>
<feature type="region of interest" description="Disordered" evidence="1">
    <location>
        <begin position="275"/>
        <end position="345"/>
    </location>
</feature>
<feature type="region of interest" description="Disordered" evidence="1">
    <location>
        <begin position="682"/>
        <end position="773"/>
    </location>
</feature>
<sequence>MNGTYNPSTSIYLYLCFTHVQFHQQPFNSQAIGASLGKVTAQLSPAKGYLAFGPAKGLFFGPAKGQFLRAMATEIDPLDMLIRPPRNSFEEVDAYWSYLECTTPHCGGWLWRRHLADPTWGLKCYHCNASWREAYLQFGFSHWNPVAKRRTRLEPQQAESCRSLCKLSKLLAALVEVSPSAKVKYRYLKHSMVYLQQTWGCELLSAHWTCEKGLLAGRAADALLVVLNHWRRCTASPTAWQRFCSKLDESQCQLMEQVKKKMVIEKPKRKLLPNVSDVSMDSKGFPAMTAHGKEEEEESEEEEEEEYDETEKEDEDEKEAVTKKAKKSDLDAMESSPPPVVKKDWRAAAGCNIKKPASKLVGKKKGKVSVAGLAKGPKAKTGPGKGPSKCKGTEKVLIHQASNTTKTHKELVELLLPACKKAKATKADVGPGFCTQQLGLVQGLPLQALERGLDLEGPAKGLAMEPKEEPDWEAEQVPRRNRKSWADLAAEEKKEPAKKDGKHEQKNEWWEEDWKKGGKKWDDWWEEKEEQWQAWSKNQRWEPDGEDTEEEEVPSSSTQKKNKCGSQKERAKRRWLMKTCKNESQEEKEKLGALGACRLKRLLDRQEDRKNKLEAAQLAQAAAGNAAAAAQAAQAAAASAQWQQWQMQQAQLVEAQAMWHHHAYYQGQGGQPHQWGWHHQTMEQPVEQPKQPKPHRHQPGPVATGSAAAGAGAKGGSQGPAPAQPGRKGQGKTARPKRATHPPADLHGKRAEAAGALDGIEVKDEESSDGWHEETSVQQHLGFFGLERGLPKMAPKKVMKVLNLKLKRPASALDQLKKDEGEGMSLEDKMAAFQKKGNQDVGQFLDTLTKGQREALWQRFSSARASMKDKECDNLWQEVAKGKGSDPAKKKLLGCFLKLGGDLKGKREVYLQELVSYTKSSGERSSEEWVPFAVVLQRFGLHECMRRVKRGSIGVRKDPADPAEWQFTLRKIITWTEEKSQHELKGEAKAKGEACQWLELKAQGLLADGEGPAASSKAAKALEDVLSKDKSKLAIMDKQSGQASEEEAAASPKKDEDDQVVEADLLSEMGSKVAKEEAQVRVKRMMKLLKGVKKEVGAAKAKSLDLCLADLQKLDKKGKKVSLEEAKGKLFDAALQIKKEPTAEEHLSPLGLALLEQFAHGMSGPSVQHLALAAVKSGAATDDIQVLASLGNFGRNENHVAGQITSRFCKNDSLDLPVPYCFEAPVLKKGTDSWYLANQTLAVFLPHEWFSWVEHHDNVSGFSGLQSFWDEHDAADPKLCKNPMKGSSVHYDTLHCLEEGVAAHALANTFFDLVVRGHAGAGTQDQNLQAVYRQIRQQYLEQGIDASHRIKKMSLTNFSAREKKYEKFPDLTGFKAKQIRYLVPVMAEIPQFYTDEDDAYSLHRLQCLQNLNSMYELMDCGLHMGKESILQFKKVTDLCLLHFARCAKLAMEAGLLQWNLIHKHHLVAHMPAQAAYLNPKLVSTYSGETMVGFMASLAHACLNGSPPHLVPEQVLWRFRLGMWLKYIHGSETLESESSSGE</sequence>
<protein>
    <submittedName>
        <fullName evidence="2">Uncharacterized protein</fullName>
    </submittedName>
</protein>
<keyword evidence="4" id="KW-1185">Reference proteome</keyword>
<reference evidence="3" key="2">
    <citation type="submission" date="2024-04" db="EMBL/GenBank/DDBJ databases">
        <authorList>
            <person name="Chen Y."/>
            <person name="Shah S."/>
            <person name="Dougan E. K."/>
            <person name="Thang M."/>
            <person name="Chan C."/>
        </authorList>
    </citation>
    <scope>NUCLEOTIDE SEQUENCE [LARGE SCALE GENOMIC DNA]</scope>
</reference>
<feature type="compositionally biased region" description="Acidic residues" evidence="1">
    <location>
        <begin position="544"/>
        <end position="553"/>
    </location>
</feature>
<dbReference type="EMBL" id="CAMXCT020004013">
    <property type="protein sequence ID" value="CAL1160710.1"/>
    <property type="molecule type" value="Genomic_DNA"/>
</dbReference>
<reference evidence="2" key="1">
    <citation type="submission" date="2022-10" db="EMBL/GenBank/DDBJ databases">
        <authorList>
            <person name="Chen Y."/>
            <person name="Dougan E. K."/>
            <person name="Chan C."/>
            <person name="Rhodes N."/>
            <person name="Thang M."/>
        </authorList>
    </citation>
    <scope>NUCLEOTIDE SEQUENCE</scope>
</reference>
<feature type="region of interest" description="Disordered" evidence="1">
    <location>
        <begin position="460"/>
        <end position="571"/>
    </location>
</feature>
<feature type="compositionally biased region" description="Basic and acidic residues" evidence="1">
    <location>
        <begin position="319"/>
        <end position="330"/>
    </location>
</feature>
<dbReference type="EMBL" id="CAMXCT030004013">
    <property type="protein sequence ID" value="CAL4794647.1"/>
    <property type="molecule type" value="Genomic_DNA"/>
</dbReference>
<evidence type="ECO:0000313" key="2">
    <source>
        <dbReference type="EMBL" id="CAI4007335.1"/>
    </source>
</evidence>
<comment type="caution">
    <text evidence="2">The sequence shown here is derived from an EMBL/GenBank/DDBJ whole genome shotgun (WGS) entry which is preliminary data.</text>
</comment>
<feature type="compositionally biased region" description="Basic and acidic residues" evidence="1">
    <location>
        <begin position="490"/>
        <end position="523"/>
    </location>
</feature>
<proteinExistence type="predicted"/>
<evidence type="ECO:0000313" key="4">
    <source>
        <dbReference type="Proteomes" id="UP001152797"/>
    </source>
</evidence>
<organism evidence="2">
    <name type="scientific">Cladocopium goreaui</name>
    <dbReference type="NCBI Taxonomy" id="2562237"/>
    <lineage>
        <taxon>Eukaryota</taxon>
        <taxon>Sar</taxon>
        <taxon>Alveolata</taxon>
        <taxon>Dinophyceae</taxon>
        <taxon>Suessiales</taxon>
        <taxon>Symbiodiniaceae</taxon>
        <taxon>Cladocopium</taxon>
    </lineage>
</organism>